<dbReference type="OrthoDB" id="6882680at2"/>
<dbReference type="FunFam" id="3.40.605.10:FF:000004">
    <property type="entry name" value="Aldehyde dehydrogenase"/>
    <property type="match status" value="1"/>
</dbReference>
<evidence type="ECO:0000256" key="6">
    <source>
        <dbReference type="PROSITE-ProRule" id="PRU10007"/>
    </source>
</evidence>
<feature type="domain" description="Aldehyde dehydrogenase" evidence="8">
    <location>
        <begin position="3"/>
        <end position="392"/>
    </location>
</feature>
<comment type="caution">
    <text evidence="9">The sequence shown here is derived from an EMBL/GenBank/DDBJ whole genome shotgun (WGS) entry which is preliminary data.</text>
</comment>
<gene>
    <name evidence="9" type="ORF">E2F48_12660</name>
</gene>
<dbReference type="SUPFAM" id="SSF53720">
    <property type="entry name" value="ALDH-like"/>
    <property type="match status" value="1"/>
</dbReference>
<accession>A0A4R5TV10</accession>
<organism evidence="9 10">
    <name type="scientific">Arthrobacter crusticola</name>
    <dbReference type="NCBI Taxonomy" id="2547960"/>
    <lineage>
        <taxon>Bacteria</taxon>
        <taxon>Bacillati</taxon>
        <taxon>Actinomycetota</taxon>
        <taxon>Actinomycetes</taxon>
        <taxon>Micrococcales</taxon>
        <taxon>Micrococcaceae</taxon>
        <taxon>Arthrobacter</taxon>
    </lineage>
</organism>
<evidence type="ECO:0000313" key="10">
    <source>
        <dbReference type="Proteomes" id="UP000295411"/>
    </source>
</evidence>
<dbReference type="FunFam" id="3.40.309.10:FF:000003">
    <property type="entry name" value="Aldehyde dehydrogenase"/>
    <property type="match status" value="1"/>
</dbReference>
<evidence type="ECO:0000256" key="7">
    <source>
        <dbReference type="RuleBase" id="RU003345"/>
    </source>
</evidence>
<evidence type="ECO:0000256" key="2">
    <source>
        <dbReference type="ARBA" id="ARBA00023002"/>
    </source>
</evidence>
<dbReference type="PROSITE" id="PS00687">
    <property type="entry name" value="ALDEHYDE_DEHYDR_GLU"/>
    <property type="match status" value="1"/>
</dbReference>
<dbReference type="InterPro" id="IPR016163">
    <property type="entry name" value="Ald_DH_C"/>
</dbReference>
<feature type="active site" evidence="5">
    <location>
        <position position="210"/>
    </location>
</feature>
<evidence type="ECO:0000313" key="9">
    <source>
        <dbReference type="EMBL" id="TDK24903.1"/>
    </source>
</evidence>
<dbReference type="PIRSF" id="PIRSF036492">
    <property type="entry name" value="ALDH"/>
    <property type="match status" value="1"/>
</dbReference>
<dbReference type="CDD" id="cd07087">
    <property type="entry name" value="ALDH_F3-13-14_CALDH-like"/>
    <property type="match status" value="1"/>
</dbReference>
<dbReference type="PANTHER" id="PTHR43570">
    <property type="entry name" value="ALDEHYDE DEHYDROGENASE"/>
    <property type="match status" value="1"/>
</dbReference>
<dbReference type="InterPro" id="IPR015590">
    <property type="entry name" value="Aldehyde_DH_dom"/>
</dbReference>
<dbReference type="GO" id="GO:0005737">
    <property type="term" value="C:cytoplasm"/>
    <property type="evidence" value="ECO:0007669"/>
    <property type="project" value="TreeGrafter"/>
</dbReference>
<comment type="similarity">
    <text evidence="1 4 7">Belongs to the aldehyde dehydrogenase family.</text>
</comment>
<dbReference type="PANTHER" id="PTHR43570:SF16">
    <property type="entry name" value="ALDEHYDE DEHYDROGENASE TYPE III, ISOFORM Q"/>
    <property type="match status" value="1"/>
</dbReference>
<dbReference type="GO" id="GO:0006081">
    <property type="term" value="P:aldehyde metabolic process"/>
    <property type="evidence" value="ECO:0007669"/>
    <property type="project" value="InterPro"/>
</dbReference>
<dbReference type="AlphaFoldDB" id="A0A4R5TV10"/>
<dbReference type="InterPro" id="IPR016161">
    <property type="entry name" value="Ald_DH/histidinol_DH"/>
</dbReference>
<evidence type="ECO:0000259" key="8">
    <source>
        <dbReference type="Pfam" id="PF00171"/>
    </source>
</evidence>
<dbReference type="GO" id="GO:0004029">
    <property type="term" value="F:aldehyde dehydrogenase (NAD+) activity"/>
    <property type="evidence" value="ECO:0007669"/>
    <property type="project" value="TreeGrafter"/>
</dbReference>
<dbReference type="PROSITE" id="PS00070">
    <property type="entry name" value="ALDEHYDE_DEHYDR_CYS"/>
    <property type="match status" value="1"/>
</dbReference>
<dbReference type="Gene3D" id="3.40.605.10">
    <property type="entry name" value="Aldehyde Dehydrogenase, Chain A, domain 1"/>
    <property type="match status" value="1"/>
</dbReference>
<proteinExistence type="inferred from homology"/>
<protein>
    <recommendedName>
        <fullName evidence="4">Aldehyde dehydrogenase</fullName>
    </recommendedName>
</protein>
<reference evidence="9 10" key="1">
    <citation type="submission" date="2019-03" db="EMBL/GenBank/DDBJ databases">
        <title>Arthrobacter sp. nov., an bacterium isolated from biocrust in Mu Us Desert.</title>
        <authorList>
            <person name="Lixiong L."/>
        </authorList>
    </citation>
    <scope>NUCLEOTIDE SEQUENCE [LARGE SCALE GENOMIC DNA]</scope>
    <source>
        <strain evidence="9 10">SLN-3</strain>
    </source>
</reference>
<keyword evidence="3" id="KW-0520">NAD</keyword>
<keyword evidence="10" id="KW-1185">Reference proteome</keyword>
<dbReference type="Gene3D" id="3.40.309.10">
    <property type="entry name" value="Aldehyde Dehydrogenase, Chain A, domain 2"/>
    <property type="match status" value="1"/>
</dbReference>
<dbReference type="Proteomes" id="UP000295411">
    <property type="component" value="Unassembled WGS sequence"/>
</dbReference>
<dbReference type="InterPro" id="IPR016162">
    <property type="entry name" value="Ald_DH_N"/>
</dbReference>
<feature type="active site" evidence="5 6">
    <location>
        <position position="177"/>
    </location>
</feature>
<evidence type="ECO:0000256" key="4">
    <source>
        <dbReference type="PIRNR" id="PIRNR036492"/>
    </source>
</evidence>
<dbReference type="InterPro" id="IPR029510">
    <property type="entry name" value="Ald_DH_CS_GLU"/>
</dbReference>
<dbReference type="Pfam" id="PF00171">
    <property type="entry name" value="Aldedh"/>
    <property type="match status" value="1"/>
</dbReference>
<dbReference type="InterPro" id="IPR016160">
    <property type="entry name" value="Ald_DH_CS_CYS"/>
</dbReference>
<evidence type="ECO:0000256" key="5">
    <source>
        <dbReference type="PIRSR" id="PIRSR036492-1"/>
    </source>
</evidence>
<evidence type="ECO:0000256" key="1">
    <source>
        <dbReference type="ARBA" id="ARBA00009986"/>
    </source>
</evidence>
<keyword evidence="2 4" id="KW-0560">Oxidoreductase</keyword>
<dbReference type="InterPro" id="IPR012394">
    <property type="entry name" value="Aldehyde_DH_NAD(P)"/>
</dbReference>
<name>A0A4R5TV10_9MICC</name>
<evidence type="ECO:0000256" key="3">
    <source>
        <dbReference type="ARBA" id="ARBA00023027"/>
    </source>
</evidence>
<sequence length="423" mass="44865">MRMLAERAEDFTTALAADLGKSPTESFISELAVVRAEAKHAVRHLPAWAAPVRVPVPVGLRPASASVTAQPLGVALIIAPWNYPAQLVLAPLVGALAAGNCAVLKPSELAPATSKVLARLVPQYLDPDAVAVVEGGPEVTTELLEQRFDSIFFTGGERVGRIVAEAAARNLTPVTLELGGKSPAVVMDGDLDTAARRLVQGKFLNAGQTCVAPDYVLTTPALEPALVQALRRALKEFYGQDPATSADYGRIVNAGHFDRLTALLRDGTVAAGGRHDRATRYLEPTLLTGVSPDSALMQEEIFGPLLPVLTVPDLTSAVRFITARPAPLAAYLFSNSPERRTAFENAVRAGGITHNACLVQLAVPGLPFGGVGASGSGGYHGQQGFDTFSQHRPVFTKDTRPDTLRVAYPPFGPLKRLLLRRLI</sequence>
<dbReference type="EMBL" id="SMTK01000004">
    <property type="protein sequence ID" value="TDK24903.1"/>
    <property type="molecule type" value="Genomic_DNA"/>
</dbReference>